<dbReference type="GO" id="GO:0003924">
    <property type="term" value="F:GTPase activity"/>
    <property type="evidence" value="ECO:0007669"/>
    <property type="project" value="InterPro"/>
</dbReference>
<dbReference type="CDD" id="cd01887">
    <property type="entry name" value="IF2_eIF5B"/>
    <property type="match status" value="1"/>
</dbReference>
<gene>
    <name evidence="8" type="ORF">ECPE_LOCUS9512</name>
</gene>
<evidence type="ECO:0000313" key="10">
    <source>
        <dbReference type="WBParaSite" id="ECPE_0000954101-mRNA-1"/>
    </source>
</evidence>
<evidence type="ECO:0000259" key="7">
    <source>
        <dbReference type="PROSITE" id="PS51722"/>
    </source>
</evidence>
<dbReference type="InterPro" id="IPR000795">
    <property type="entry name" value="T_Tr_GTP-bd_dom"/>
</dbReference>
<evidence type="ECO:0000256" key="5">
    <source>
        <dbReference type="ARBA" id="ARBA00023134"/>
    </source>
</evidence>
<dbReference type="WBParaSite" id="ECPE_0000954101-mRNA-1">
    <property type="protein sequence ID" value="ECPE_0000954101-mRNA-1"/>
    <property type="gene ID" value="ECPE_0000954101"/>
</dbReference>
<feature type="transmembrane region" description="Helical" evidence="6">
    <location>
        <begin position="215"/>
        <end position="234"/>
    </location>
</feature>
<name>A0A183ARC7_9TREM</name>
<keyword evidence="9" id="KW-1185">Reference proteome</keyword>
<evidence type="ECO:0000256" key="2">
    <source>
        <dbReference type="ARBA" id="ARBA00022540"/>
    </source>
</evidence>
<dbReference type="PRINTS" id="PR00315">
    <property type="entry name" value="ELONGATNFCT"/>
</dbReference>
<dbReference type="GO" id="GO:0003743">
    <property type="term" value="F:translation initiation factor activity"/>
    <property type="evidence" value="ECO:0007669"/>
    <property type="project" value="UniProtKB-KW"/>
</dbReference>
<evidence type="ECO:0000313" key="8">
    <source>
        <dbReference type="EMBL" id="VDP85508.1"/>
    </source>
</evidence>
<dbReference type="Proteomes" id="UP000272942">
    <property type="component" value="Unassembled WGS sequence"/>
</dbReference>
<evidence type="ECO:0000313" key="9">
    <source>
        <dbReference type="Proteomes" id="UP000272942"/>
    </source>
</evidence>
<dbReference type="Pfam" id="PF00009">
    <property type="entry name" value="GTP_EFTU"/>
    <property type="match status" value="1"/>
</dbReference>
<reference evidence="8 9" key="2">
    <citation type="submission" date="2018-11" db="EMBL/GenBank/DDBJ databases">
        <authorList>
            <consortium name="Pathogen Informatics"/>
        </authorList>
    </citation>
    <scope>NUCLEOTIDE SEQUENCE [LARGE SCALE GENOMIC DNA]</scope>
    <source>
        <strain evidence="8 9">Egypt</strain>
    </source>
</reference>
<sequence length="275" mass="30597">MYTITSCLSKRLFFSSYQKYPSPRIAYKLLKDRQSTVQTRGEHFLSSSLPFPVVQLIRINYFLCDLVHELVYIICFEEHSDGLVHACFRPPPLPEICTPRPPVVAILGHVDHGKTTLLDALRSSRIVDEEYGGITQHLAAFSVSLADVAKQAGVKDVITFLDTPGHAAFSAIRARGAKATDIVILVVAADDGVMPQTVESIRFAKEAKSESVETYGLIHLLFFRLAIFVVFVVVQGINRMHYVQISTPSQRDCTLTWCDGLCTSLTQRATQDGFC</sequence>
<keyword evidence="6" id="KW-1133">Transmembrane helix</keyword>
<evidence type="ECO:0000256" key="4">
    <source>
        <dbReference type="ARBA" id="ARBA00022917"/>
    </source>
</evidence>
<dbReference type="EMBL" id="UZAN01047534">
    <property type="protein sequence ID" value="VDP85508.1"/>
    <property type="molecule type" value="Genomic_DNA"/>
</dbReference>
<dbReference type="PANTHER" id="PTHR43381:SF20">
    <property type="entry name" value="TRANSLATION INITIATION FACTOR IF-2, MITOCHONDRIAL"/>
    <property type="match status" value="1"/>
</dbReference>
<dbReference type="GO" id="GO:0005525">
    <property type="term" value="F:GTP binding"/>
    <property type="evidence" value="ECO:0007669"/>
    <property type="project" value="UniProtKB-KW"/>
</dbReference>
<evidence type="ECO:0000256" key="1">
    <source>
        <dbReference type="ARBA" id="ARBA00007733"/>
    </source>
</evidence>
<dbReference type="AlphaFoldDB" id="A0A183ARC7"/>
<comment type="similarity">
    <text evidence="1">Belongs to the TRAFAC class translation factor GTPase superfamily. Classic translation factor GTPase family. IF-2 subfamily.</text>
</comment>
<keyword evidence="3" id="KW-0547">Nucleotide-binding</keyword>
<accession>A0A183ARC7</accession>
<keyword evidence="5" id="KW-0342">GTP-binding</keyword>
<keyword evidence="6" id="KW-0472">Membrane</keyword>
<dbReference type="PANTHER" id="PTHR43381">
    <property type="entry name" value="TRANSLATION INITIATION FACTOR IF-2-RELATED"/>
    <property type="match status" value="1"/>
</dbReference>
<dbReference type="NCBIfam" id="TIGR00231">
    <property type="entry name" value="small_GTP"/>
    <property type="match status" value="1"/>
</dbReference>
<feature type="domain" description="Tr-type G" evidence="7">
    <location>
        <begin position="99"/>
        <end position="275"/>
    </location>
</feature>
<keyword evidence="2" id="KW-0396">Initiation factor</keyword>
<evidence type="ECO:0000256" key="6">
    <source>
        <dbReference type="SAM" id="Phobius"/>
    </source>
</evidence>
<protein>
    <submittedName>
        <fullName evidence="10">Tr-type G domain-containing protein</fullName>
    </submittedName>
</protein>
<dbReference type="GO" id="GO:0005737">
    <property type="term" value="C:cytoplasm"/>
    <property type="evidence" value="ECO:0007669"/>
    <property type="project" value="TreeGrafter"/>
</dbReference>
<evidence type="ECO:0000256" key="3">
    <source>
        <dbReference type="ARBA" id="ARBA00022741"/>
    </source>
</evidence>
<dbReference type="PROSITE" id="PS51722">
    <property type="entry name" value="G_TR_2"/>
    <property type="match status" value="1"/>
</dbReference>
<keyword evidence="4" id="KW-0648">Protein biosynthesis</keyword>
<dbReference type="InterPro" id="IPR005225">
    <property type="entry name" value="Small_GTP-bd"/>
</dbReference>
<dbReference type="Gene3D" id="3.40.50.300">
    <property type="entry name" value="P-loop containing nucleotide triphosphate hydrolases"/>
    <property type="match status" value="1"/>
</dbReference>
<reference evidence="10" key="1">
    <citation type="submission" date="2016-06" db="UniProtKB">
        <authorList>
            <consortium name="WormBaseParasite"/>
        </authorList>
    </citation>
    <scope>IDENTIFICATION</scope>
</reference>
<organism evidence="10">
    <name type="scientific">Echinostoma caproni</name>
    <dbReference type="NCBI Taxonomy" id="27848"/>
    <lineage>
        <taxon>Eukaryota</taxon>
        <taxon>Metazoa</taxon>
        <taxon>Spiralia</taxon>
        <taxon>Lophotrochozoa</taxon>
        <taxon>Platyhelminthes</taxon>
        <taxon>Trematoda</taxon>
        <taxon>Digenea</taxon>
        <taxon>Plagiorchiida</taxon>
        <taxon>Echinostomata</taxon>
        <taxon>Echinostomatoidea</taxon>
        <taxon>Echinostomatidae</taxon>
        <taxon>Echinostoma</taxon>
    </lineage>
</organism>
<dbReference type="InterPro" id="IPR015760">
    <property type="entry name" value="TIF_IF2"/>
</dbReference>
<keyword evidence="6" id="KW-0812">Transmembrane</keyword>
<dbReference type="OrthoDB" id="361630at2759"/>
<dbReference type="SUPFAM" id="SSF52540">
    <property type="entry name" value="P-loop containing nucleoside triphosphate hydrolases"/>
    <property type="match status" value="1"/>
</dbReference>
<proteinExistence type="inferred from homology"/>
<dbReference type="InterPro" id="IPR027417">
    <property type="entry name" value="P-loop_NTPase"/>
</dbReference>